<keyword evidence="1 6" id="KW-0285">Flavoprotein</keyword>
<dbReference type="Gene3D" id="3.20.20.30">
    <property type="entry name" value="Luciferase-like domain"/>
    <property type="match status" value="1"/>
</dbReference>
<dbReference type="NCBIfam" id="TIGR03860">
    <property type="entry name" value="FMN_nitrolo"/>
    <property type="match status" value="1"/>
</dbReference>
<feature type="binding site" evidence="6">
    <location>
        <position position="227"/>
    </location>
    <ligand>
        <name>FMN</name>
        <dbReference type="ChEBI" id="CHEBI:58210"/>
    </ligand>
</feature>
<evidence type="ECO:0000256" key="3">
    <source>
        <dbReference type="ARBA" id="ARBA00023002"/>
    </source>
</evidence>
<dbReference type="InterPro" id="IPR051260">
    <property type="entry name" value="Diverse_substr_monoxygenases"/>
</dbReference>
<name>A0A1D8JFE6_9BACL</name>
<sequence length="448" mass="50432">MTGESTLHVRRKLKLGTMIHGVGEKISDWRHPTMPSDASVSFDFYKQQAQTSERGKFDFVFIADALYINEKSNPHYLNRFEPLTILSALAPVTWNIGLVSTLSTSYSEPFSAARQFASLDMLSGGRAGWNAVTSGLEKTALNFSKEVKDHPSHAMRYQMAAEFVEVMKGLWDSWEDDAFIRNKASGQFFDPKKLHTLNYKGEFFSVQGPLNIARSPQGQPVIFQAGSSAAGIAFSARVADAVFAIMPTLEEAQQYYVDVKKQTAKLGRNPHDVIVLQGISPIIGHTEEEAERKYEELSSLVTIEQALAFLGRLFEHHDFSQYPLDEPFPDIGCIGKNSFRSDTDRIKSEAREKNLTLRQVALREATPRTPFMGTPEQVAHLVEAWYEQNAADGFMLIANLPSELTAFVDKVVPILQKRGIFRTEYEGTTLRENLELPYAENRYSLKRD</sequence>
<reference evidence="8 9" key="1">
    <citation type="submission" date="2016-09" db="EMBL/GenBank/DDBJ databases">
        <title>Complete genome sequence of the Lysinibacillus sphaericus LMG 22257, a specie of Bacillus with ureolytic activity that can effectively biodeposit calcium carbonate.</title>
        <authorList>
            <person name="Yan W."/>
        </authorList>
    </citation>
    <scope>NUCLEOTIDE SEQUENCE [LARGE SCALE GENOMIC DNA]</scope>
    <source>
        <strain evidence="8 9">LMG 22257</strain>
    </source>
</reference>
<feature type="binding site" evidence="6">
    <location>
        <position position="64"/>
    </location>
    <ligand>
        <name>FMN</name>
        <dbReference type="ChEBI" id="CHEBI:58210"/>
    </ligand>
</feature>
<dbReference type="KEGG" id="surl:BI350_07675"/>
<keyword evidence="9" id="KW-1185">Reference proteome</keyword>
<dbReference type="PANTHER" id="PTHR30011">
    <property type="entry name" value="ALKANESULFONATE MONOOXYGENASE-RELATED"/>
    <property type="match status" value="1"/>
</dbReference>
<comment type="similarity">
    <text evidence="5">Belongs to the NtaA/SnaA/DszA monooxygenase family.</text>
</comment>
<feature type="binding site" evidence="6">
    <location>
        <position position="228"/>
    </location>
    <ligand>
        <name>FMN</name>
        <dbReference type="ChEBI" id="CHEBI:58210"/>
    </ligand>
</feature>
<protein>
    <submittedName>
        <fullName evidence="8">Monooxygenase</fullName>
    </submittedName>
</protein>
<feature type="domain" description="Luciferase-like" evidence="7">
    <location>
        <begin position="29"/>
        <end position="388"/>
    </location>
</feature>
<dbReference type="Proteomes" id="UP000185746">
    <property type="component" value="Chromosome"/>
</dbReference>
<dbReference type="InterPro" id="IPR011251">
    <property type="entry name" value="Luciferase-like_dom"/>
</dbReference>
<dbReference type="EMBL" id="CP017560">
    <property type="protein sequence ID" value="AOV07429.1"/>
    <property type="molecule type" value="Genomic_DNA"/>
</dbReference>
<evidence type="ECO:0000313" key="9">
    <source>
        <dbReference type="Proteomes" id="UP000185746"/>
    </source>
</evidence>
<dbReference type="InterPro" id="IPR016215">
    <property type="entry name" value="NTA_MOA"/>
</dbReference>
<feature type="binding site" evidence="6">
    <location>
        <position position="153"/>
    </location>
    <ligand>
        <name>FMN</name>
        <dbReference type="ChEBI" id="CHEBI:58210"/>
    </ligand>
</feature>
<accession>A0A1D8JFE6</accession>
<dbReference type="CDD" id="cd01095">
    <property type="entry name" value="Nitrilotriacetate_monoxgenase"/>
    <property type="match status" value="1"/>
</dbReference>
<evidence type="ECO:0000313" key="8">
    <source>
        <dbReference type="EMBL" id="AOV07429.1"/>
    </source>
</evidence>
<evidence type="ECO:0000256" key="2">
    <source>
        <dbReference type="ARBA" id="ARBA00022643"/>
    </source>
</evidence>
<proteinExistence type="inferred from homology"/>
<feature type="binding site" evidence="6">
    <location>
        <position position="101"/>
    </location>
    <ligand>
        <name>FMN</name>
        <dbReference type="ChEBI" id="CHEBI:58210"/>
    </ligand>
</feature>
<gene>
    <name evidence="8" type="ORF">BI350_07675</name>
</gene>
<dbReference type="GO" id="GO:0016705">
    <property type="term" value="F:oxidoreductase activity, acting on paired donors, with incorporation or reduction of molecular oxygen"/>
    <property type="evidence" value="ECO:0007669"/>
    <property type="project" value="InterPro"/>
</dbReference>
<evidence type="ECO:0000256" key="1">
    <source>
        <dbReference type="ARBA" id="ARBA00022630"/>
    </source>
</evidence>
<dbReference type="Pfam" id="PF00296">
    <property type="entry name" value="Bac_luciferase"/>
    <property type="match status" value="1"/>
</dbReference>
<feature type="binding site" evidence="6">
    <location>
        <position position="157"/>
    </location>
    <ligand>
        <name>FMN</name>
        <dbReference type="ChEBI" id="CHEBI:58210"/>
    </ligand>
</feature>
<evidence type="ECO:0000259" key="7">
    <source>
        <dbReference type="Pfam" id="PF00296"/>
    </source>
</evidence>
<dbReference type="SUPFAM" id="SSF51679">
    <property type="entry name" value="Bacterial luciferase-like"/>
    <property type="match status" value="1"/>
</dbReference>
<evidence type="ECO:0000256" key="4">
    <source>
        <dbReference type="ARBA" id="ARBA00023033"/>
    </source>
</evidence>
<evidence type="ECO:0000256" key="5">
    <source>
        <dbReference type="ARBA" id="ARBA00033748"/>
    </source>
</evidence>
<dbReference type="PANTHER" id="PTHR30011:SF16">
    <property type="entry name" value="C2H2 FINGER DOMAIN TRANSCRIPTION FACTOR (EUROFUNG)-RELATED"/>
    <property type="match status" value="1"/>
</dbReference>
<keyword evidence="4 8" id="KW-0503">Monooxygenase</keyword>
<dbReference type="PIRSF" id="PIRSF000337">
    <property type="entry name" value="NTA_MOA"/>
    <property type="match status" value="1"/>
</dbReference>
<dbReference type="GO" id="GO:0004497">
    <property type="term" value="F:monooxygenase activity"/>
    <property type="evidence" value="ECO:0007669"/>
    <property type="project" value="UniProtKB-KW"/>
</dbReference>
<evidence type="ECO:0000256" key="6">
    <source>
        <dbReference type="PIRSR" id="PIRSR000337-1"/>
    </source>
</evidence>
<keyword evidence="2 6" id="KW-0288">FMN</keyword>
<dbReference type="AlphaFoldDB" id="A0A1D8JFE6"/>
<dbReference type="InterPro" id="IPR036661">
    <property type="entry name" value="Luciferase-like_sf"/>
</dbReference>
<organism evidence="8 9">
    <name type="scientific">Sporosarcina ureilytica</name>
    <dbReference type="NCBI Taxonomy" id="298596"/>
    <lineage>
        <taxon>Bacteria</taxon>
        <taxon>Bacillati</taxon>
        <taxon>Bacillota</taxon>
        <taxon>Bacilli</taxon>
        <taxon>Bacillales</taxon>
        <taxon>Caryophanaceae</taxon>
        <taxon>Sporosarcina</taxon>
    </lineage>
</organism>
<keyword evidence="3" id="KW-0560">Oxidoreductase</keyword>